<dbReference type="Pfam" id="PF00975">
    <property type="entry name" value="Thioesterase"/>
    <property type="match status" value="1"/>
</dbReference>
<dbReference type="SUPFAM" id="SSF53474">
    <property type="entry name" value="alpha/beta-Hydrolases"/>
    <property type="match status" value="1"/>
</dbReference>
<dbReference type="Gene3D" id="3.40.50.1820">
    <property type="entry name" value="alpha/beta hydrolase"/>
    <property type="match status" value="1"/>
</dbReference>
<feature type="domain" description="Carrier" evidence="5">
    <location>
        <begin position="1198"/>
        <end position="1272"/>
    </location>
</feature>
<dbReference type="SUPFAM" id="SSF47336">
    <property type="entry name" value="ACP-like"/>
    <property type="match status" value="2"/>
</dbReference>
<dbReference type="InterPro" id="IPR029058">
    <property type="entry name" value="AB_hydrolase_fold"/>
</dbReference>
<keyword evidence="1" id="KW-0596">Phosphopantetheine</keyword>
<dbReference type="SMART" id="SM00823">
    <property type="entry name" value="PKS_PP"/>
    <property type="match status" value="2"/>
</dbReference>
<name>A0ABT4M7T3_9NOCA</name>
<feature type="domain" description="Ketosynthase family 3 (KS3)" evidence="6">
    <location>
        <begin position="116"/>
        <end position="539"/>
    </location>
</feature>
<dbReference type="InterPro" id="IPR016036">
    <property type="entry name" value="Malonyl_transacylase_ACP-bd"/>
</dbReference>
<organism evidence="7 8">
    <name type="scientific">Rhodococcus ruber</name>
    <dbReference type="NCBI Taxonomy" id="1830"/>
    <lineage>
        <taxon>Bacteria</taxon>
        <taxon>Bacillati</taxon>
        <taxon>Actinomycetota</taxon>
        <taxon>Actinomycetes</taxon>
        <taxon>Mycobacteriales</taxon>
        <taxon>Nocardiaceae</taxon>
        <taxon>Rhodococcus</taxon>
    </lineage>
</organism>
<dbReference type="RefSeq" id="WP_269601634.1">
    <property type="nucleotide sequence ID" value="NZ_JAPWIJ010000001.1"/>
</dbReference>
<dbReference type="Gene3D" id="3.40.47.10">
    <property type="match status" value="1"/>
</dbReference>
<evidence type="ECO:0000256" key="4">
    <source>
        <dbReference type="ARBA" id="ARBA00023268"/>
    </source>
</evidence>
<dbReference type="Pfam" id="PF16197">
    <property type="entry name" value="KAsynt_C_assoc"/>
    <property type="match status" value="1"/>
</dbReference>
<dbReference type="Gene3D" id="3.30.70.250">
    <property type="entry name" value="Malonyl-CoA ACP transacylase, ACP-binding"/>
    <property type="match status" value="1"/>
</dbReference>
<protein>
    <submittedName>
        <fullName evidence="7">Polyketide synthase Pks13</fullName>
    </submittedName>
</protein>
<dbReference type="Pfam" id="PF00550">
    <property type="entry name" value="PP-binding"/>
    <property type="match status" value="2"/>
</dbReference>
<keyword evidence="3" id="KW-0808">Transferase</keyword>
<evidence type="ECO:0000256" key="3">
    <source>
        <dbReference type="ARBA" id="ARBA00022679"/>
    </source>
</evidence>
<dbReference type="SUPFAM" id="SSF55048">
    <property type="entry name" value="Probable ACP-binding domain of malonyl-CoA ACP transacylase"/>
    <property type="match status" value="1"/>
</dbReference>
<comment type="caution">
    <text evidence="7">The sequence shown here is derived from an EMBL/GenBank/DDBJ whole genome shotgun (WGS) entry which is preliminary data.</text>
</comment>
<dbReference type="InterPro" id="IPR050091">
    <property type="entry name" value="PKS_NRPS_Biosynth_Enz"/>
</dbReference>
<dbReference type="PANTHER" id="PTHR43775:SF37">
    <property type="entry name" value="SI:DKEY-61P9.11"/>
    <property type="match status" value="1"/>
</dbReference>
<dbReference type="PANTHER" id="PTHR43775">
    <property type="entry name" value="FATTY ACID SYNTHASE"/>
    <property type="match status" value="1"/>
</dbReference>
<dbReference type="Gene3D" id="3.40.366.10">
    <property type="entry name" value="Malonyl-Coenzyme A Acyl Carrier Protein, domain 2"/>
    <property type="match status" value="1"/>
</dbReference>
<dbReference type="InterPro" id="IPR016039">
    <property type="entry name" value="Thiolase-like"/>
</dbReference>
<gene>
    <name evidence="7" type="primary">pks13</name>
    <name evidence="7" type="ORF">O4220_00645</name>
</gene>
<evidence type="ECO:0000256" key="2">
    <source>
        <dbReference type="ARBA" id="ARBA00022553"/>
    </source>
</evidence>
<evidence type="ECO:0000256" key="1">
    <source>
        <dbReference type="ARBA" id="ARBA00022450"/>
    </source>
</evidence>
<dbReference type="PROSITE" id="PS52004">
    <property type="entry name" value="KS3_2"/>
    <property type="match status" value="1"/>
</dbReference>
<feature type="domain" description="Carrier" evidence="5">
    <location>
        <begin position="17"/>
        <end position="94"/>
    </location>
</feature>
<dbReference type="InterPro" id="IPR036736">
    <property type="entry name" value="ACP-like_sf"/>
</dbReference>
<dbReference type="SMART" id="SM01294">
    <property type="entry name" value="PKS_PP_betabranch"/>
    <property type="match status" value="1"/>
</dbReference>
<evidence type="ECO:0000313" key="8">
    <source>
        <dbReference type="Proteomes" id="UP001081071"/>
    </source>
</evidence>
<dbReference type="SMART" id="SM00825">
    <property type="entry name" value="PKS_KS"/>
    <property type="match status" value="1"/>
</dbReference>
<dbReference type="SUPFAM" id="SSF52151">
    <property type="entry name" value="FabD/lysophospholipase-like"/>
    <property type="match status" value="1"/>
</dbReference>
<reference evidence="7" key="1">
    <citation type="submission" date="2022-12" db="EMBL/GenBank/DDBJ databases">
        <authorList>
            <person name="Krivoruchko A.V."/>
            <person name="Elkin A."/>
        </authorList>
    </citation>
    <scope>NUCLEOTIDE SEQUENCE</scope>
    <source>
        <strain evidence="7">IEGM 1391</strain>
    </source>
</reference>
<evidence type="ECO:0000259" key="6">
    <source>
        <dbReference type="PROSITE" id="PS52004"/>
    </source>
</evidence>
<evidence type="ECO:0000259" key="5">
    <source>
        <dbReference type="PROSITE" id="PS50075"/>
    </source>
</evidence>
<dbReference type="Pfam" id="PF00698">
    <property type="entry name" value="Acyl_transf_1"/>
    <property type="match status" value="1"/>
</dbReference>
<evidence type="ECO:0000313" key="7">
    <source>
        <dbReference type="EMBL" id="MCZ4517002.1"/>
    </source>
</evidence>
<dbReference type="SMART" id="SM00827">
    <property type="entry name" value="PKS_AT"/>
    <property type="match status" value="1"/>
</dbReference>
<dbReference type="InterPro" id="IPR018201">
    <property type="entry name" value="Ketoacyl_synth_AS"/>
</dbReference>
<keyword evidence="8" id="KW-1185">Reference proteome</keyword>
<dbReference type="Gene3D" id="1.10.1200.10">
    <property type="entry name" value="ACP-like"/>
    <property type="match status" value="2"/>
</dbReference>
<dbReference type="EMBL" id="JAPWIJ010000001">
    <property type="protein sequence ID" value="MCZ4517002.1"/>
    <property type="molecule type" value="Genomic_DNA"/>
</dbReference>
<dbReference type="InterPro" id="IPR009081">
    <property type="entry name" value="PP-bd_ACP"/>
</dbReference>
<dbReference type="InterPro" id="IPR001031">
    <property type="entry name" value="Thioesterase"/>
</dbReference>
<dbReference type="InterPro" id="IPR053778">
    <property type="entry name" value="Pks13"/>
</dbReference>
<dbReference type="InterPro" id="IPR020806">
    <property type="entry name" value="PKS_PP-bd"/>
</dbReference>
<dbReference type="InterPro" id="IPR014043">
    <property type="entry name" value="Acyl_transferase_dom"/>
</dbReference>
<dbReference type="InterPro" id="IPR020841">
    <property type="entry name" value="PKS_Beta-ketoAc_synthase_dom"/>
</dbReference>
<dbReference type="InterPro" id="IPR001227">
    <property type="entry name" value="Ac_transferase_dom_sf"/>
</dbReference>
<dbReference type="PROSITE" id="PS50075">
    <property type="entry name" value="CARRIER"/>
    <property type="match status" value="2"/>
</dbReference>
<dbReference type="CDD" id="cd00833">
    <property type="entry name" value="PKS"/>
    <property type="match status" value="1"/>
</dbReference>
<dbReference type="Proteomes" id="UP001081071">
    <property type="component" value="Unassembled WGS sequence"/>
</dbReference>
<dbReference type="Pfam" id="PF00109">
    <property type="entry name" value="ketoacyl-synt"/>
    <property type="match status" value="1"/>
</dbReference>
<dbReference type="InterPro" id="IPR032821">
    <property type="entry name" value="PKS_assoc"/>
</dbReference>
<sequence length="1702" mass="180133">MAEQETDKIQSVDGTDLTVAQLRDWLRNWVADATGQPASAISDDRPMEEFGLSSRDAVALSGEIEELVGVTLTATVVYQHPTIASLAKIIIEGEPDEPVGTVDDAFYTGGGQSGDAHDVAIVGLSSRFPGTGHTPEEMWSLLIEGRDGITDLPDGRWQEFTSDPVIAAAVAATVTKGGYLDDVKTFDAEFFAMSPNEVVNVDPQQRLALELTWEALEHAHIPASSVKGRQVGVFIGSSSNDYQLIAVSDPAVHPYALTGTSTAIVANRVSYFYDFRGPSIAVDTACSSSLVAVHQAVRSLRTGESDLAVAGGVNMLLAPPITVGFGQTGVLAPDGKIKAFSSDANGMIRSEGGGLVVLKRLEDAERDGDDILAVIAGSAINQDGRSNGLLAPNPDAQADALRFAYRDAGINPSGVDYIEAHGTGTILGDPIEADALGRVVGRGRDADKPALLGSAKTNFGHLESAAGAAGLIKVVLAMQANKLPASLNYVGPNPYIDFDKAHLQVIPEATDWPRYTGKAVAGVSGFGFGGTNAHVVVREYVPGETDGVFDASAVDPEPALVEGLTDVAGEEQPIVADPEPVVSEPIVSAVETTDPVAEAETILAETTESDTETGSETVILAVSAALPSRRKRAASELADWLETEEGSTTPLVDVGRTLARRNHGRSRAVVLASTTAEAIAGLRAIAAGKPGPGVFSADSPASNGAVWVFSGFGSQHRKMASRLYRTNAVFAAEVDKVDELLVDEAGYSIREIILDDSQTYEFENSQVAIFVIQIALAATLRAHGAEPSAVIGHSMGEVAAAYVAGGLNLEDAVRIIYARSRLLAEGQDGLGAASQGAMALVEYTPDEVKTLTDQFPHVEPCVYAAPTHTTVGGPRAEVEALVEMAEAAGKMARLLDVKGAGHTAAVDVLLGELAAELAGIEPSKLTAGVYSSVDREAHYRVGHAAIHGVDYWTKGMRHPVWFTQAVNVAVGDGHTTFIELAPNPVALMSVAATAWAAGVADSTLIPTLKRKEDEAETFLAALAQLYVHGHALELATLFEPGPYAAIPRTAYLRKEFWLNSQVSSSGNTRVPGARVALPDGRHVWEVQASAVTGFDALVTAAASQVFSDVALGVSVSHAAVPKVGTVVTTLTSHLGGASVQVHAHEGSAFVLLHEAVVTSGDVRPEPVVAVEHQSSSPMEELPEVVETFGDRWDPNGNQKLEDRLAIIVAESMGYAPEDLPPEVPLIELGLDSLSAVRIKNRVEYEFDIPTVQLQAVRDANLREVEKYLRYAIDNRDEVQALADKQAAEKAAEQAAVAPASVEPAPVAEGDAPVENAAPAVAAPAVAAAAQTDLGGKEAFAEAAGSDVPPRDNAERMTFATWAVVTKESAKGIFNTLPILDDETAEKLAARLTERAGGEITFDDVLDSETIEQLADKVRPHLEDGEIDGVVRTLRARPEGSTATPVFAFHSAGSSTVAYEPLLRKLPAGTPMYGLERVEGPIAKRAAEYVPLIKAIQPEGPYVFVGWSLGGILAYEVARQMEEDGIEVAYVGLLDTVMPGTAIPDTKDEVRKRWERYAAFAKKAYNVDYPIPYDKLVDSDDEGQIRIITDLVKLSGAKIPGGIIEHQRTSWLDNRAIQTAELKEYGGHVTLYLADKYHDDAIALEPAYATREEHGGWGPVVKDLEIVYVGGDHLAVVDEPYIGKIAAHLSKTLENIESARTGA</sequence>
<dbReference type="PROSITE" id="PS00606">
    <property type="entry name" value="KS3_1"/>
    <property type="match status" value="1"/>
</dbReference>
<dbReference type="InterPro" id="IPR014030">
    <property type="entry name" value="Ketoacyl_synth_N"/>
</dbReference>
<dbReference type="NCBIfam" id="NF040607">
    <property type="entry name" value="mycolic_Pks13"/>
    <property type="match status" value="1"/>
</dbReference>
<dbReference type="InterPro" id="IPR016035">
    <property type="entry name" value="Acyl_Trfase/lysoPLipase"/>
</dbReference>
<keyword evidence="4" id="KW-0511">Multifunctional enzyme</keyword>
<dbReference type="SUPFAM" id="SSF53901">
    <property type="entry name" value="Thiolase-like"/>
    <property type="match status" value="1"/>
</dbReference>
<proteinExistence type="predicted"/>
<dbReference type="Pfam" id="PF02801">
    <property type="entry name" value="Ketoacyl-synt_C"/>
    <property type="match status" value="1"/>
</dbReference>
<keyword evidence="2" id="KW-0597">Phosphoprotein</keyword>
<accession>A0ABT4M7T3</accession>
<dbReference type="InterPro" id="IPR014031">
    <property type="entry name" value="Ketoacyl_synth_C"/>
</dbReference>